<dbReference type="Proteomes" id="UP000471633">
    <property type="component" value="Unassembled WGS sequence"/>
</dbReference>
<comment type="caution">
    <text evidence="1">The sequence shown here is derived from an EMBL/GenBank/DDBJ whole genome shotgun (WGS) entry which is preliminary data.</text>
</comment>
<keyword evidence="2" id="KW-1185">Reference proteome</keyword>
<evidence type="ECO:0000313" key="2">
    <source>
        <dbReference type="Proteomes" id="UP000471633"/>
    </source>
</evidence>
<reference evidence="1" key="2">
    <citation type="journal article" date="2019" name="Gigascience">
        <title>High-quality Schistosoma haematobium genome achieved by single-molecule and long-range sequencing.</title>
        <authorList>
            <person name="Stroehlein A.J."/>
            <person name="Korhonen P.K."/>
            <person name="Chong T.M."/>
            <person name="Lim Y.L."/>
            <person name="Chan K.G."/>
            <person name="Webster B."/>
            <person name="Rollinson D."/>
            <person name="Brindley P.J."/>
            <person name="Gasser R.B."/>
            <person name="Young N.D."/>
        </authorList>
    </citation>
    <scope>NUCLEOTIDE SEQUENCE</scope>
</reference>
<dbReference type="RefSeq" id="XP_051065169.1">
    <property type="nucleotide sequence ID" value="XM_051219570.1"/>
</dbReference>
<dbReference type="KEGG" id="shx:MS3_00011157"/>
<dbReference type="CTD" id="75578386"/>
<dbReference type="GeneID" id="75578386"/>
<protein>
    <submittedName>
        <fullName evidence="1">Uncharacterized protein</fullName>
    </submittedName>
</protein>
<sequence length="208" mass="23975">MKYLIKISLNQSHPVVNGSFNKFTDIQSFTPKFPFKYFDTEVKRFDFYSTGIISVFKDEYFGLIMGHRSLDNNAEYEVLNSEELLAAKWSVKSEEEDGTQVTSNITYLIYPNGKISFYYDNIPTKIDRSKWKAKLAHADKRKGDYEFVVPDEWIIRGMSVEFEYIGTYCPKYNSSEACNNAFNTLCSGSSCIPSSQRHTVEVIILKCT</sequence>
<accession>A0A922IK35</accession>
<reference evidence="1" key="3">
    <citation type="submission" date="2021-06" db="EMBL/GenBank/DDBJ databases">
        <title>Chromosome-level genome assembly for S. haematobium.</title>
        <authorList>
            <person name="Stroehlein A.J."/>
        </authorList>
    </citation>
    <scope>NUCLEOTIDE SEQUENCE</scope>
</reference>
<dbReference type="EMBL" id="AMPZ03000007">
    <property type="protein sequence ID" value="KAH9580867.1"/>
    <property type="molecule type" value="Genomic_DNA"/>
</dbReference>
<dbReference type="AlphaFoldDB" id="A0A922IK35"/>
<name>A0A922IK35_SCHHA</name>
<reference evidence="1" key="1">
    <citation type="journal article" date="2012" name="Nat. Genet.">
        <title>Whole-genome sequence of Schistosoma haematobium.</title>
        <authorList>
            <person name="Young N.D."/>
            <person name="Jex A.R."/>
            <person name="Li B."/>
            <person name="Liu S."/>
            <person name="Yang L."/>
            <person name="Xiong Z."/>
            <person name="Li Y."/>
            <person name="Cantacessi C."/>
            <person name="Hall R.S."/>
            <person name="Xu X."/>
            <person name="Chen F."/>
            <person name="Wu X."/>
            <person name="Zerlotini A."/>
            <person name="Oliveira G."/>
            <person name="Hofmann A."/>
            <person name="Zhang G."/>
            <person name="Fang X."/>
            <person name="Kang Y."/>
            <person name="Campbell B.E."/>
            <person name="Loukas A."/>
            <person name="Ranganathan S."/>
            <person name="Rollinson D."/>
            <person name="Rinaldi G."/>
            <person name="Brindley P.J."/>
            <person name="Yang H."/>
            <person name="Wang J."/>
            <person name="Wang J."/>
            <person name="Gasser R.B."/>
        </authorList>
    </citation>
    <scope>NUCLEOTIDE SEQUENCE</scope>
</reference>
<evidence type="ECO:0000313" key="1">
    <source>
        <dbReference type="EMBL" id="KAH9580867.1"/>
    </source>
</evidence>
<gene>
    <name evidence="1" type="ORF">MS3_00011157</name>
</gene>
<organism evidence="1 2">
    <name type="scientific">Schistosoma haematobium</name>
    <name type="common">Blood fluke</name>
    <dbReference type="NCBI Taxonomy" id="6185"/>
    <lineage>
        <taxon>Eukaryota</taxon>
        <taxon>Metazoa</taxon>
        <taxon>Spiralia</taxon>
        <taxon>Lophotrochozoa</taxon>
        <taxon>Platyhelminthes</taxon>
        <taxon>Trematoda</taxon>
        <taxon>Digenea</taxon>
        <taxon>Strigeidida</taxon>
        <taxon>Schistosomatoidea</taxon>
        <taxon>Schistosomatidae</taxon>
        <taxon>Schistosoma</taxon>
    </lineage>
</organism>
<reference evidence="1" key="4">
    <citation type="journal article" date="2022" name="PLoS Pathog.">
        <title>Chromosome-level genome of Schistosoma haematobium underpins genome-wide explorations of molecular variation.</title>
        <authorList>
            <person name="Stroehlein A.J."/>
            <person name="Korhonen P.K."/>
            <person name="Lee V.V."/>
            <person name="Ralph S.A."/>
            <person name="Mentink-Kane M."/>
            <person name="You H."/>
            <person name="McManus D.P."/>
            <person name="Tchuente L.T."/>
            <person name="Stothard J.R."/>
            <person name="Kaur P."/>
            <person name="Dudchenko O."/>
            <person name="Aiden E.L."/>
            <person name="Yang B."/>
            <person name="Yang H."/>
            <person name="Emery A.M."/>
            <person name="Webster B.L."/>
            <person name="Brindley P.J."/>
            <person name="Rollinson D."/>
            <person name="Chang B.C.H."/>
            <person name="Gasser R.B."/>
            <person name="Young N.D."/>
        </authorList>
    </citation>
    <scope>NUCLEOTIDE SEQUENCE</scope>
</reference>
<proteinExistence type="predicted"/>